<sequence>MPSGPKKRRAAKKRQEKDANVNNETSSQDDVLFSSIPPAVEANISAIETLDVAGLAKPVVASSEGLSNIENLVNEDVVGLGLKENDLKLMPSSYDYIVESSHEIVLKSHENDEVFPSLKGNAGVDSTLMGSGSEENESRILQTPNSPGVETNTVKEQIIPACPLVSGPDISKSHEVLFSLNDNTQADSTLMGSRFEENQSKLLHSPDDPGVETGTGRDQIISACHAVCDRDLGESLVLSSLNESTGQDSILMDNLLQTTDAPSVETSTVTENVIDCKHESPEYQSFSEQTFTACPLNCSSYQLVGNKLKEKIAEDAGKNKSCVEQLERLKKLVEAELHVADNIGLLLRNFLDDLNAIQVPEVL</sequence>
<dbReference type="PANTHER" id="PTHR37187:SF19">
    <property type="entry name" value="(RAPE) HYPOTHETICAL PROTEIN"/>
    <property type="match status" value="1"/>
</dbReference>
<keyword evidence="3" id="KW-1185">Reference proteome</keyword>
<dbReference type="PANTHER" id="PTHR37187">
    <property type="entry name" value="EXPRESSED PROTEIN"/>
    <property type="match status" value="1"/>
</dbReference>
<feature type="region of interest" description="Disordered" evidence="1">
    <location>
        <begin position="1"/>
        <end position="32"/>
    </location>
</feature>
<dbReference type="Proteomes" id="UP000325577">
    <property type="component" value="Linkage Group LG3"/>
</dbReference>
<protein>
    <submittedName>
        <fullName evidence="2">Uncharacterized protein</fullName>
    </submittedName>
</protein>
<accession>A0A5J5A995</accession>
<proteinExistence type="predicted"/>
<name>A0A5J5A995_9ASTE</name>
<evidence type="ECO:0000313" key="2">
    <source>
        <dbReference type="EMBL" id="KAA8526386.1"/>
    </source>
</evidence>
<evidence type="ECO:0000256" key="1">
    <source>
        <dbReference type="SAM" id="MobiDB-lite"/>
    </source>
</evidence>
<organism evidence="2 3">
    <name type="scientific">Nyssa sinensis</name>
    <dbReference type="NCBI Taxonomy" id="561372"/>
    <lineage>
        <taxon>Eukaryota</taxon>
        <taxon>Viridiplantae</taxon>
        <taxon>Streptophyta</taxon>
        <taxon>Embryophyta</taxon>
        <taxon>Tracheophyta</taxon>
        <taxon>Spermatophyta</taxon>
        <taxon>Magnoliopsida</taxon>
        <taxon>eudicotyledons</taxon>
        <taxon>Gunneridae</taxon>
        <taxon>Pentapetalae</taxon>
        <taxon>asterids</taxon>
        <taxon>Cornales</taxon>
        <taxon>Nyssaceae</taxon>
        <taxon>Nyssa</taxon>
    </lineage>
</organism>
<dbReference type="AlphaFoldDB" id="A0A5J5A995"/>
<feature type="compositionally biased region" description="Polar residues" evidence="1">
    <location>
        <begin position="20"/>
        <end position="29"/>
    </location>
</feature>
<feature type="compositionally biased region" description="Polar residues" evidence="1">
    <location>
        <begin position="139"/>
        <end position="150"/>
    </location>
</feature>
<gene>
    <name evidence="2" type="ORF">F0562_008411</name>
</gene>
<evidence type="ECO:0000313" key="3">
    <source>
        <dbReference type="Proteomes" id="UP000325577"/>
    </source>
</evidence>
<dbReference type="EMBL" id="CM018046">
    <property type="protein sequence ID" value="KAA8526386.1"/>
    <property type="molecule type" value="Genomic_DNA"/>
</dbReference>
<reference evidence="2 3" key="1">
    <citation type="submission" date="2019-09" db="EMBL/GenBank/DDBJ databases">
        <title>A chromosome-level genome assembly of the Chinese tupelo Nyssa sinensis.</title>
        <authorList>
            <person name="Yang X."/>
            <person name="Kang M."/>
            <person name="Yang Y."/>
            <person name="Xiong H."/>
            <person name="Wang M."/>
            <person name="Zhang Z."/>
            <person name="Wang Z."/>
            <person name="Wu H."/>
            <person name="Ma T."/>
            <person name="Liu J."/>
            <person name="Xi Z."/>
        </authorList>
    </citation>
    <scope>NUCLEOTIDE SEQUENCE [LARGE SCALE GENOMIC DNA]</scope>
    <source>
        <strain evidence="2">J267</strain>
        <tissue evidence="2">Leaf</tissue>
    </source>
</reference>
<feature type="region of interest" description="Disordered" evidence="1">
    <location>
        <begin position="129"/>
        <end position="150"/>
    </location>
</feature>
<feature type="compositionally biased region" description="Basic residues" evidence="1">
    <location>
        <begin position="1"/>
        <end position="12"/>
    </location>
</feature>